<dbReference type="Pfam" id="PF11546">
    <property type="entry name" value="CompInhib_SCIN"/>
    <property type="match status" value="1"/>
</dbReference>
<feature type="coiled-coil region" evidence="1">
    <location>
        <begin position="42"/>
        <end position="87"/>
    </location>
</feature>
<reference evidence="2" key="1">
    <citation type="submission" date="2006-10" db="EMBL/GenBank/DDBJ databases">
        <authorList>
            <person name="Amadeo P."/>
            <person name="Zhao Q."/>
            <person name="Wortman J."/>
            <person name="Fraser-Liggett C."/>
            <person name="Carlton J."/>
        </authorList>
    </citation>
    <scope>NUCLEOTIDE SEQUENCE</scope>
    <source>
        <strain evidence="2">G3</strain>
    </source>
</reference>
<keyword evidence="3" id="KW-1185">Reference proteome</keyword>
<protein>
    <submittedName>
        <fullName evidence="2">Uncharacterized protein</fullName>
    </submittedName>
</protein>
<dbReference type="InParanoid" id="A2FLM7"/>
<evidence type="ECO:0000313" key="3">
    <source>
        <dbReference type="Proteomes" id="UP000001542"/>
    </source>
</evidence>
<dbReference type="RefSeq" id="XP_001307130.1">
    <property type="nucleotide sequence ID" value="XM_001307129.1"/>
</dbReference>
<dbReference type="KEGG" id="tva:4751928"/>
<proteinExistence type="predicted"/>
<evidence type="ECO:0000256" key="1">
    <source>
        <dbReference type="SAM" id="Coils"/>
    </source>
</evidence>
<name>A2FLM7_TRIV3</name>
<dbReference type="SMR" id="A2FLM7"/>
<accession>A2FLM7</accession>
<organism evidence="2 3">
    <name type="scientific">Trichomonas vaginalis (strain ATCC PRA-98 / G3)</name>
    <dbReference type="NCBI Taxonomy" id="412133"/>
    <lineage>
        <taxon>Eukaryota</taxon>
        <taxon>Metamonada</taxon>
        <taxon>Parabasalia</taxon>
        <taxon>Trichomonadida</taxon>
        <taxon>Trichomonadidae</taxon>
        <taxon>Trichomonas</taxon>
    </lineage>
</organism>
<dbReference type="VEuPathDB" id="TrichDB:TVAG_479650"/>
<reference evidence="2" key="2">
    <citation type="journal article" date="2007" name="Science">
        <title>Draft genome sequence of the sexually transmitted pathogen Trichomonas vaginalis.</title>
        <authorList>
            <person name="Carlton J.M."/>
            <person name="Hirt R.P."/>
            <person name="Silva J.C."/>
            <person name="Delcher A.L."/>
            <person name="Schatz M."/>
            <person name="Zhao Q."/>
            <person name="Wortman J.R."/>
            <person name="Bidwell S.L."/>
            <person name="Alsmark U.C.M."/>
            <person name="Besteiro S."/>
            <person name="Sicheritz-Ponten T."/>
            <person name="Noel C.J."/>
            <person name="Dacks J.B."/>
            <person name="Foster P.G."/>
            <person name="Simillion C."/>
            <person name="Van de Peer Y."/>
            <person name="Miranda-Saavedra D."/>
            <person name="Barton G.J."/>
            <person name="Westrop G.D."/>
            <person name="Mueller S."/>
            <person name="Dessi D."/>
            <person name="Fiori P.L."/>
            <person name="Ren Q."/>
            <person name="Paulsen I."/>
            <person name="Zhang H."/>
            <person name="Bastida-Corcuera F.D."/>
            <person name="Simoes-Barbosa A."/>
            <person name="Brown M.T."/>
            <person name="Hayes R.D."/>
            <person name="Mukherjee M."/>
            <person name="Okumura C.Y."/>
            <person name="Schneider R."/>
            <person name="Smith A.J."/>
            <person name="Vanacova S."/>
            <person name="Villalvazo M."/>
            <person name="Haas B.J."/>
            <person name="Pertea M."/>
            <person name="Feldblyum T.V."/>
            <person name="Utterback T.R."/>
            <person name="Shu C.L."/>
            <person name="Osoegawa K."/>
            <person name="de Jong P.J."/>
            <person name="Hrdy I."/>
            <person name="Horvathova L."/>
            <person name="Zubacova Z."/>
            <person name="Dolezal P."/>
            <person name="Malik S.B."/>
            <person name="Logsdon J.M. Jr."/>
            <person name="Henze K."/>
            <person name="Gupta A."/>
            <person name="Wang C.C."/>
            <person name="Dunne R.L."/>
            <person name="Upcroft J.A."/>
            <person name="Upcroft P."/>
            <person name="White O."/>
            <person name="Salzberg S.L."/>
            <person name="Tang P."/>
            <person name="Chiu C.-H."/>
            <person name="Lee Y.-S."/>
            <person name="Embley T.M."/>
            <person name="Coombs G.H."/>
            <person name="Mottram J.C."/>
            <person name="Tachezy J."/>
            <person name="Fraser-Liggett C.M."/>
            <person name="Johnson P.J."/>
        </authorList>
    </citation>
    <scope>NUCLEOTIDE SEQUENCE [LARGE SCALE GENOMIC DNA]</scope>
    <source>
        <strain evidence="2">G3</strain>
    </source>
</reference>
<keyword evidence="1" id="KW-0175">Coiled coil</keyword>
<evidence type="ECO:0000313" key="2">
    <source>
        <dbReference type="EMBL" id="EAX94200.1"/>
    </source>
</evidence>
<sequence>MMNRFSNDYSTRTTKYEYSGPSYEQKYKSKAEEYWKLSSLEQTEEERELQDLVDKMRSMVEQFRAEINELHEMHDNAIQKRDSLINEYQTAKYALDVEELLMKFRTKI</sequence>
<gene>
    <name evidence="2" type="ORF">TVAG_479650</name>
</gene>
<dbReference type="VEuPathDB" id="TrichDB:TVAGG3_0828180"/>
<dbReference type="EMBL" id="DS113871">
    <property type="protein sequence ID" value="EAX94200.1"/>
    <property type="molecule type" value="Genomic_DNA"/>
</dbReference>
<dbReference type="AlphaFoldDB" id="A2FLM7"/>
<dbReference type="Proteomes" id="UP000001542">
    <property type="component" value="Unassembled WGS sequence"/>
</dbReference>
<dbReference type="InterPro" id="IPR021612">
    <property type="entry name" value="SCIN"/>
</dbReference>